<comment type="cofactor">
    <cofactor evidence="2 9">
        <name>a divalent metal cation</name>
        <dbReference type="ChEBI" id="CHEBI:60240"/>
    </cofactor>
</comment>
<comment type="subunit">
    <text evidence="4 9">Homotrimer.</text>
</comment>
<evidence type="ECO:0000256" key="3">
    <source>
        <dbReference type="ARBA" id="ARBA00008621"/>
    </source>
</evidence>
<dbReference type="Gene3D" id="3.50.30.40">
    <property type="entry name" value="Ribonuclease E inhibitor RraA/RraA-like"/>
    <property type="match status" value="1"/>
</dbReference>
<sequence>MAISAGQFSTPDLSDEHGDNVIALDPIFQSYGGAANFYGQIETVKCFEDNSLVKQLVAEPGLGRVMVVDGGGSLRKALLGDMLAEQAVKNGWAGFIINGCIRDAEVIAKLPLGVRALNTSPIKTEKKGVGEQGCSVRFAGVSLARGQYVYADVNGILLSDNALF</sequence>
<dbReference type="RefSeq" id="WP_290263246.1">
    <property type="nucleotide sequence ID" value="NZ_JAUFQG010000004.1"/>
</dbReference>
<proteinExistence type="inferred from homology"/>
<comment type="caution">
    <text evidence="10">The sequence shown here is derived from an EMBL/GenBank/DDBJ whole genome shotgun (WGS) entry which is preliminary data.</text>
</comment>
<dbReference type="NCBIfam" id="TIGR01935">
    <property type="entry name" value="NOT-MenG"/>
    <property type="match status" value="1"/>
</dbReference>
<evidence type="ECO:0000256" key="4">
    <source>
        <dbReference type="ARBA" id="ARBA00011233"/>
    </source>
</evidence>
<dbReference type="EMBL" id="JBHSCX010000021">
    <property type="protein sequence ID" value="MFC4363847.1"/>
    <property type="molecule type" value="Genomic_DNA"/>
</dbReference>
<dbReference type="EC" id="4.1.3.17" evidence="9"/>
<evidence type="ECO:0000256" key="9">
    <source>
        <dbReference type="RuleBase" id="RU004338"/>
    </source>
</evidence>
<name>A0ABV8V7H5_9GAMM</name>
<comment type="catalytic activity">
    <reaction evidence="1 9">
        <text>4-hydroxy-4-methyl-2-oxoglutarate = 2 pyruvate</text>
        <dbReference type="Rhea" id="RHEA:22748"/>
        <dbReference type="ChEBI" id="CHEBI:15361"/>
        <dbReference type="ChEBI" id="CHEBI:58276"/>
        <dbReference type="EC" id="4.1.3.17"/>
    </reaction>
</comment>
<accession>A0ABV8V7H5</accession>
<evidence type="ECO:0000256" key="7">
    <source>
        <dbReference type="ARBA" id="ARBA00025046"/>
    </source>
</evidence>
<organism evidence="10 11">
    <name type="scientific">Simiduia curdlanivorans</name>
    <dbReference type="NCBI Taxonomy" id="1492769"/>
    <lineage>
        <taxon>Bacteria</taxon>
        <taxon>Pseudomonadati</taxon>
        <taxon>Pseudomonadota</taxon>
        <taxon>Gammaproteobacteria</taxon>
        <taxon>Cellvibrionales</taxon>
        <taxon>Cellvibrionaceae</taxon>
        <taxon>Simiduia</taxon>
    </lineage>
</organism>
<dbReference type="InterPro" id="IPR010203">
    <property type="entry name" value="RraA"/>
</dbReference>
<evidence type="ECO:0000256" key="2">
    <source>
        <dbReference type="ARBA" id="ARBA00001968"/>
    </source>
</evidence>
<keyword evidence="6 9" id="KW-0456">Lyase</keyword>
<protein>
    <recommendedName>
        <fullName evidence="9">4-hydroxy-4-methyl-2-oxoglutarate aldolase</fullName>
        <shortName evidence="9">HMG aldolase</shortName>
        <ecNumber evidence="9">4.1.1.112</ecNumber>
        <ecNumber evidence="9">4.1.3.17</ecNumber>
    </recommendedName>
    <alternativeName>
        <fullName evidence="9">Oxaloacetate decarboxylase</fullName>
    </alternativeName>
</protein>
<evidence type="ECO:0000256" key="8">
    <source>
        <dbReference type="ARBA" id="ARBA00047973"/>
    </source>
</evidence>
<comment type="function">
    <text evidence="7 9">Catalyzes the aldol cleavage of 4-hydroxy-4-methyl-2-oxoglutarate (HMG) into 2 molecules of pyruvate. Also contains a secondary oxaloacetate (OAA) decarboxylase activity due to the common pyruvate enolate transition state formed following C-C bond cleavage in the retro-aldol and decarboxylation reactions.</text>
</comment>
<dbReference type="InterPro" id="IPR036704">
    <property type="entry name" value="RraA/RraA-like_sf"/>
</dbReference>
<dbReference type="Proteomes" id="UP001595840">
    <property type="component" value="Unassembled WGS sequence"/>
</dbReference>
<dbReference type="EC" id="4.1.1.112" evidence="9"/>
<dbReference type="PANTHER" id="PTHR33254:SF4">
    <property type="entry name" value="4-HYDROXY-4-METHYL-2-OXOGLUTARATE ALDOLASE 3-RELATED"/>
    <property type="match status" value="1"/>
</dbReference>
<evidence type="ECO:0000313" key="10">
    <source>
        <dbReference type="EMBL" id="MFC4363847.1"/>
    </source>
</evidence>
<keyword evidence="5 9" id="KW-0479">Metal-binding</keyword>
<dbReference type="Pfam" id="PF03737">
    <property type="entry name" value="RraA-like"/>
    <property type="match status" value="1"/>
</dbReference>
<dbReference type="PANTHER" id="PTHR33254">
    <property type="entry name" value="4-HYDROXY-4-METHYL-2-OXOGLUTARATE ALDOLASE 3-RELATED"/>
    <property type="match status" value="1"/>
</dbReference>
<dbReference type="InterPro" id="IPR005493">
    <property type="entry name" value="RraA/RraA-like"/>
</dbReference>
<keyword evidence="11" id="KW-1185">Reference proteome</keyword>
<evidence type="ECO:0000256" key="5">
    <source>
        <dbReference type="ARBA" id="ARBA00022723"/>
    </source>
</evidence>
<evidence type="ECO:0000256" key="1">
    <source>
        <dbReference type="ARBA" id="ARBA00001342"/>
    </source>
</evidence>
<dbReference type="NCBIfam" id="NF006875">
    <property type="entry name" value="PRK09372.1"/>
    <property type="match status" value="1"/>
</dbReference>
<gene>
    <name evidence="10" type="primary">rraA</name>
    <name evidence="10" type="ORF">ACFOX3_16135</name>
</gene>
<dbReference type="CDD" id="cd16841">
    <property type="entry name" value="RraA_family"/>
    <property type="match status" value="1"/>
</dbReference>
<evidence type="ECO:0000313" key="11">
    <source>
        <dbReference type="Proteomes" id="UP001595840"/>
    </source>
</evidence>
<comment type="catalytic activity">
    <reaction evidence="8 9">
        <text>oxaloacetate + H(+) = pyruvate + CO2</text>
        <dbReference type="Rhea" id="RHEA:15641"/>
        <dbReference type="ChEBI" id="CHEBI:15361"/>
        <dbReference type="ChEBI" id="CHEBI:15378"/>
        <dbReference type="ChEBI" id="CHEBI:16452"/>
        <dbReference type="ChEBI" id="CHEBI:16526"/>
        <dbReference type="EC" id="4.1.1.112"/>
    </reaction>
</comment>
<dbReference type="NCBIfam" id="NF009134">
    <property type="entry name" value="PRK12487.1"/>
    <property type="match status" value="1"/>
</dbReference>
<dbReference type="SUPFAM" id="SSF89562">
    <property type="entry name" value="RraA-like"/>
    <property type="match status" value="1"/>
</dbReference>
<evidence type="ECO:0000256" key="6">
    <source>
        <dbReference type="ARBA" id="ARBA00023239"/>
    </source>
</evidence>
<reference evidence="11" key="1">
    <citation type="journal article" date="2019" name="Int. J. Syst. Evol. Microbiol.">
        <title>The Global Catalogue of Microorganisms (GCM) 10K type strain sequencing project: providing services to taxonomists for standard genome sequencing and annotation.</title>
        <authorList>
            <consortium name="The Broad Institute Genomics Platform"/>
            <consortium name="The Broad Institute Genome Sequencing Center for Infectious Disease"/>
            <person name="Wu L."/>
            <person name="Ma J."/>
        </authorList>
    </citation>
    <scope>NUCLEOTIDE SEQUENCE [LARGE SCALE GENOMIC DNA]</scope>
    <source>
        <strain evidence="11">CECT 8570</strain>
    </source>
</reference>
<comment type="similarity">
    <text evidence="3 9">Belongs to the class II aldolase/RraA-like family.</text>
</comment>